<dbReference type="AlphaFoldDB" id="A0AAF0UYQ2"/>
<proteinExistence type="predicted"/>
<sequence>MATTHKIYNNIDRLIINGKVNMIEFYRKRYTESEMWRPSFEAPGPDGYTMSFFKVRWATLKENLMQPIQNFHQNEMFEKSFNATFIALIPKKYGAEERKDFRPIRLIGGVYKIIAKLLTERMKTVMGELIDEHQIF</sequence>
<evidence type="ECO:0008006" key="3">
    <source>
        <dbReference type="Google" id="ProtNLM"/>
    </source>
</evidence>
<dbReference type="EMBL" id="CP133622">
    <property type="protein sequence ID" value="WMV54957.1"/>
    <property type="molecule type" value="Genomic_DNA"/>
</dbReference>
<name>A0AAF0UYQ2_SOLVR</name>
<keyword evidence="2" id="KW-1185">Reference proteome</keyword>
<dbReference type="PANTHER" id="PTHR46890:SF50">
    <property type="entry name" value="RNA-DIRECTED DNA POLYMERASE, EUKARYOTA, REVERSE TRANSCRIPTASE ZINC-BINDING DOMAIN PROTEIN-RELATED"/>
    <property type="match status" value="1"/>
</dbReference>
<gene>
    <name evidence="1" type="ORF">MTR67_048342</name>
</gene>
<dbReference type="PANTHER" id="PTHR46890">
    <property type="entry name" value="NON-LTR RETROLELEMENT REVERSE TRANSCRIPTASE-LIKE PROTEIN-RELATED"/>
    <property type="match status" value="1"/>
</dbReference>
<evidence type="ECO:0000313" key="2">
    <source>
        <dbReference type="Proteomes" id="UP001234989"/>
    </source>
</evidence>
<accession>A0AAF0UYQ2</accession>
<protein>
    <recommendedName>
        <fullName evidence="3">Reverse transcriptase domain-containing protein</fullName>
    </recommendedName>
</protein>
<evidence type="ECO:0000313" key="1">
    <source>
        <dbReference type="EMBL" id="WMV54957.1"/>
    </source>
</evidence>
<organism evidence="1 2">
    <name type="scientific">Solanum verrucosum</name>
    <dbReference type="NCBI Taxonomy" id="315347"/>
    <lineage>
        <taxon>Eukaryota</taxon>
        <taxon>Viridiplantae</taxon>
        <taxon>Streptophyta</taxon>
        <taxon>Embryophyta</taxon>
        <taxon>Tracheophyta</taxon>
        <taxon>Spermatophyta</taxon>
        <taxon>Magnoliopsida</taxon>
        <taxon>eudicotyledons</taxon>
        <taxon>Gunneridae</taxon>
        <taxon>Pentapetalae</taxon>
        <taxon>asterids</taxon>
        <taxon>lamiids</taxon>
        <taxon>Solanales</taxon>
        <taxon>Solanaceae</taxon>
        <taxon>Solanoideae</taxon>
        <taxon>Solaneae</taxon>
        <taxon>Solanum</taxon>
    </lineage>
</organism>
<dbReference type="InterPro" id="IPR052343">
    <property type="entry name" value="Retrotransposon-Effector_Assoc"/>
</dbReference>
<reference evidence="1" key="1">
    <citation type="submission" date="2023-08" db="EMBL/GenBank/DDBJ databases">
        <title>A de novo genome assembly of Solanum verrucosum Schlechtendal, a Mexican diploid species geographically isolated from the other diploid A-genome species in potato relatives.</title>
        <authorList>
            <person name="Hosaka K."/>
        </authorList>
    </citation>
    <scope>NUCLEOTIDE SEQUENCE</scope>
    <source>
        <tissue evidence="1">Young leaves</tissue>
    </source>
</reference>
<dbReference type="Proteomes" id="UP001234989">
    <property type="component" value="Chromosome 11"/>
</dbReference>